<dbReference type="Proteomes" id="UP001523216">
    <property type="component" value="Unassembled WGS sequence"/>
</dbReference>
<reference evidence="1 2" key="1">
    <citation type="submission" date="2022-06" db="EMBL/GenBank/DDBJ databases">
        <title>Actinoplanes abujensis sp. nov., isolated from Nigerian arid soil.</title>
        <authorList>
            <person name="Ding P."/>
        </authorList>
    </citation>
    <scope>NUCLEOTIDE SEQUENCE [LARGE SCALE GENOMIC DNA]</scope>
    <source>
        <strain evidence="2">TRM88002</strain>
    </source>
</reference>
<dbReference type="RefSeq" id="WP_251801983.1">
    <property type="nucleotide sequence ID" value="NZ_JAMQOL010000047.1"/>
</dbReference>
<evidence type="ECO:0000313" key="1">
    <source>
        <dbReference type="EMBL" id="MCM4082266.1"/>
    </source>
</evidence>
<keyword evidence="2" id="KW-1185">Reference proteome</keyword>
<gene>
    <name evidence="1" type="ORF">LXN57_32335</name>
</gene>
<dbReference type="PANTHER" id="PTHR11070">
    <property type="entry name" value="UVRD / RECB / PCRA DNA HELICASE FAMILY MEMBER"/>
    <property type="match status" value="1"/>
</dbReference>
<comment type="caution">
    <text evidence="1">The sequence shown here is derived from an EMBL/GenBank/DDBJ whole genome shotgun (WGS) entry which is preliminary data.</text>
</comment>
<dbReference type="SUPFAM" id="SSF52540">
    <property type="entry name" value="P-loop containing nucleoside triphosphate hydrolases"/>
    <property type="match status" value="1"/>
</dbReference>
<dbReference type="InterPro" id="IPR027417">
    <property type="entry name" value="P-loop_NTPase"/>
</dbReference>
<organism evidence="1 2">
    <name type="scientific">Paractinoplanes hotanensis</name>
    <dbReference type="NCBI Taxonomy" id="2906497"/>
    <lineage>
        <taxon>Bacteria</taxon>
        <taxon>Bacillati</taxon>
        <taxon>Actinomycetota</taxon>
        <taxon>Actinomycetes</taxon>
        <taxon>Micromonosporales</taxon>
        <taxon>Micromonosporaceae</taxon>
        <taxon>Paractinoplanes</taxon>
    </lineage>
</organism>
<dbReference type="Gene3D" id="3.40.50.300">
    <property type="entry name" value="P-loop containing nucleotide triphosphate hydrolases"/>
    <property type="match status" value="2"/>
</dbReference>
<dbReference type="EMBL" id="JAMQOL010000047">
    <property type="protein sequence ID" value="MCM4082266.1"/>
    <property type="molecule type" value="Genomic_DNA"/>
</dbReference>
<accession>A0ABT0Y888</accession>
<name>A0ABT0Y888_9ACTN</name>
<dbReference type="Pfam" id="PF13245">
    <property type="entry name" value="AAA_19"/>
    <property type="match status" value="1"/>
</dbReference>
<dbReference type="PANTHER" id="PTHR11070:SF59">
    <property type="entry name" value="DNA 3'-5' HELICASE"/>
    <property type="match status" value="1"/>
</dbReference>
<proteinExistence type="predicted"/>
<dbReference type="InterPro" id="IPR000212">
    <property type="entry name" value="DNA_helicase_UvrD/REP"/>
</dbReference>
<protein>
    <submittedName>
        <fullName evidence="1">UvrD-helicase domain-containing protein</fullName>
    </submittedName>
</protein>
<sequence length="563" mass="60507">MTYKPTPLQQAVIDSTAPVTIVLAGAGTGKTTTAAAATGKFLHSCDTERGEQRRAAILSGRRTRLPPQARVLFMSFSRTAVTQVIDRAGGVIGPYLSRIDVSTFHGMAWRMINDFGERHGFPAPQGVLSAAEAKVPGGPVGLTYDELMPAATTLLQIPQIAAHYAARYRLVICDEFQDTDDTEWEFLQLIAPGARRIFLGDLNQAIYEDMKKINPARRVELAKSLPGAITLPLPAASHRDPSGVLPAAADAARQRHFDDPAIHQAVVGGRLTVTRSAAADVFEHVVALIRDARARQHTVNIFTHTMAATSLLSDLLVRQRIVHEQVGFTEANAEAIAAQHALLQFGLNIDGANVRRALAVYVTANTRVKGGGLAPLATQMLDKSNLALESRLLTLARELRQAGTAADGPEYPELADIVAGAYARVGMSRGEETWARAMPQTRAAIGQLAGGSTFDDVSAALKAARNGALVGAGNQRPRAIQVMNLHQTKGREADTTILLLQDDEYHGRERPPFPTGSKLLYVVMTRARHQAHIVVPATPHPLWRPLVEACETSLAVIQAPGSG</sequence>
<evidence type="ECO:0000313" key="2">
    <source>
        <dbReference type="Proteomes" id="UP001523216"/>
    </source>
</evidence>